<dbReference type="PANTHER" id="PTHR13234">
    <property type="entry name" value="GAMMA-INTERFERON INDUCIBLE LYSOSOMAL THIOL REDUCTASE GILT"/>
    <property type="match status" value="1"/>
</dbReference>
<keyword evidence="5" id="KW-0325">Glycoprotein</keyword>
<evidence type="ECO:0000256" key="3">
    <source>
        <dbReference type="ARBA" id="ARBA00022525"/>
    </source>
</evidence>
<comment type="similarity">
    <text evidence="2">Belongs to the GILT family.</text>
</comment>
<evidence type="ECO:0000256" key="6">
    <source>
        <dbReference type="SAM" id="MobiDB-lite"/>
    </source>
</evidence>
<evidence type="ECO:0000313" key="8">
    <source>
        <dbReference type="Proteomes" id="UP000095281"/>
    </source>
</evidence>
<protein>
    <submittedName>
        <fullName evidence="9">Saposin A-type domain-containing protein</fullName>
    </submittedName>
</protein>
<evidence type="ECO:0000256" key="5">
    <source>
        <dbReference type="ARBA" id="ARBA00023180"/>
    </source>
</evidence>
<dbReference type="AlphaFoldDB" id="A0A1I8B1Q6"/>
<dbReference type="InterPro" id="IPR004911">
    <property type="entry name" value="Interferon-induced_GILT"/>
</dbReference>
<keyword evidence="4" id="KW-0732">Signal</keyword>
<feature type="transmembrane region" description="Helical" evidence="7">
    <location>
        <begin position="7"/>
        <end position="24"/>
    </location>
</feature>
<feature type="compositionally biased region" description="Pro residues" evidence="6">
    <location>
        <begin position="296"/>
        <end position="308"/>
    </location>
</feature>
<reference evidence="9" key="1">
    <citation type="submission" date="2016-11" db="UniProtKB">
        <authorList>
            <consortium name="WormBaseParasite"/>
        </authorList>
    </citation>
    <scope>IDENTIFICATION</scope>
</reference>
<keyword evidence="7" id="KW-0472">Membrane</keyword>
<feature type="region of interest" description="Disordered" evidence="6">
    <location>
        <begin position="295"/>
        <end position="316"/>
    </location>
</feature>
<proteinExistence type="inferred from homology"/>
<keyword evidence="7" id="KW-1133">Transmembrane helix</keyword>
<dbReference type="Proteomes" id="UP000095281">
    <property type="component" value="Unplaced"/>
</dbReference>
<evidence type="ECO:0000313" key="9">
    <source>
        <dbReference type="WBParaSite" id="MhA1_Contig1233.frz3.gene2"/>
    </source>
</evidence>
<dbReference type="GO" id="GO:0005576">
    <property type="term" value="C:extracellular region"/>
    <property type="evidence" value="ECO:0007669"/>
    <property type="project" value="UniProtKB-SubCell"/>
</dbReference>
<organism evidence="8 9">
    <name type="scientific">Meloidogyne hapla</name>
    <name type="common">Root-knot nematode worm</name>
    <dbReference type="NCBI Taxonomy" id="6305"/>
    <lineage>
        <taxon>Eukaryota</taxon>
        <taxon>Metazoa</taxon>
        <taxon>Ecdysozoa</taxon>
        <taxon>Nematoda</taxon>
        <taxon>Chromadorea</taxon>
        <taxon>Rhabditida</taxon>
        <taxon>Tylenchina</taxon>
        <taxon>Tylenchomorpha</taxon>
        <taxon>Tylenchoidea</taxon>
        <taxon>Meloidogynidae</taxon>
        <taxon>Meloidogyninae</taxon>
        <taxon>Meloidogyne</taxon>
    </lineage>
</organism>
<dbReference type="WBParaSite" id="MhA1_Contig1233.frz3.gene2">
    <property type="protein sequence ID" value="MhA1_Contig1233.frz3.gene2"/>
    <property type="gene ID" value="MhA1_Contig1233.frz3.gene2"/>
</dbReference>
<keyword evidence="8" id="KW-1185">Reference proteome</keyword>
<comment type="subcellular location">
    <subcellularLocation>
        <location evidence="1">Secreted</location>
    </subcellularLocation>
</comment>
<sequence>MFIMSDLFSFATIFIYVIVLFNIVKVKSNNVDYQPTSTTYFRPAKGSYYDGSNEHDANLIKCLKELGEIKEKSGHLLKKLKLNIKFLGEDYQYSYTKNDNYKKPKYNKKEYIIKDIDSYERDFPPNYLPAFQYEKLQISDIIYPLKHKKKIYKTPKYYPEKKNDYQTKTEINYEEQQNSYTEKSKNNYEGEIIMKVYDKKYENKNEEYTQNYNNEKYEEENRYNGEKYSDEIYQHKEEHPEYPLDFPPNIHQQQIISAQPPPIQQLIQLPPNTIPLSPLPINQFQEQMPQSILIPVQPPPQEHQPEPLPSNQEPPKELIQPTAAKETKIPNKIAKLNIQSFSGTTSCKFEPIDNCSSRAICKETGRVVDCSKTPNTQDSIFDVASQNCRSIMTVPECSREVFCINKQPNWYLIGGNCTRISYSCGLDKTDKPRELCDKIHERINPLKPNKCIDKKDVSESIHHFNNNEQFNCASLPPALWCSNDKIQEKCKTKEKCLEYTNSVKNQPVHITLLFESLCPDCQNFISKKLLDFWLNFKDFARIEFIPFGNAKILKNGTIQCQHGPEECRINKYESCAIHYMHEPLPFIHCLETKIADGFKLEKASKQCYAKLHSLPHIYDQIMHCFNGQKGEKLQKLAGEQTFNIWPDKHEFVPWILINNASLSSQQFFMNQLPTLICQSYVGDGHIKQCAAFGSINNLVEENNEDESIMDSEEYF</sequence>
<evidence type="ECO:0000256" key="7">
    <source>
        <dbReference type="SAM" id="Phobius"/>
    </source>
</evidence>
<accession>A0A1I8B1Q6</accession>
<evidence type="ECO:0000256" key="1">
    <source>
        <dbReference type="ARBA" id="ARBA00004613"/>
    </source>
</evidence>
<dbReference type="PANTHER" id="PTHR13234:SF8">
    <property type="entry name" value="GAMMA-INTERFERON-INDUCIBLE LYSOSOMAL THIOL REDUCTASE"/>
    <property type="match status" value="1"/>
</dbReference>
<evidence type="ECO:0000256" key="4">
    <source>
        <dbReference type="ARBA" id="ARBA00022729"/>
    </source>
</evidence>
<name>A0A1I8B1Q6_MELHA</name>
<keyword evidence="3" id="KW-0964">Secreted</keyword>
<keyword evidence="7" id="KW-0812">Transmembrane</keyword>
<dbReference type="Pfam" id="PF03227">
    <property type="entry name" value="GILT"/>
    <property type="match status" value="1"/>
</dbReference>
<evidence type="ECO:0000256" key="2">
    <source>
        <dbReference type="ARBA" id="ARBA00005679"/>
    </source>
</evidence>
<dbReference type="GO" id="GO:0016671">
    <property type="term" value="F:oxidoreductase activity, acting on a sulfur group of donors, disulfide as acceptor"/>
    <property type="evidence" value="ECO:0007669"/>
    <property type="project" value="InterPro"/>
</dbReference>